<comment type="caution">
    <text evidence="1">The sequence shown here is derived from an EMBL/GenBank/DDBJ whole genome shotgun (WGS) entry which is preliminary data.</text>
</comment>
<sequence length="64" mass="7272">MEKRDGHEEATVVVCPRCGKQFECSRSADCWCSQLEIPEDVARYLAEHYESCVCRACLEELTAS</sequence>
<dbReference type="Pfam" id="PF14375">
    <property type="entry name" value="Cys_rich_CWC"/>
    <property type="match status" value="1"/>
</dbReference>
<protein>
    <submittedName>
        <fullName evidence="1">Cysteine-rich CWC family protein</fullName>
    </submittedName>
</protein>
<dbReference type="InterPro" id="IPR032720">
    <property type="entry name" value="Cys_rich_CWC"/>
</dbReference>
<evidence type="ECO:0000313" key="2">
    <source>
        <dbReference type="Proteomes" id="UP000619838"/>
    </source>
</evidence>
<proteinExistence type="predicted"/>
<dbReference type="EMBL" id="JADGII010000004">
    <property type="protein sequence ID" value="MBF0636306.1"/>
    <property type="molecule type" value="Genomic_DNA"/>
</dbReference>
<dbReference type="Proteomes" id="UP000619838">
    <property type="component" value="Unassembled WGS sequence"/>
</dbReference>
<reference evidence="1 2" key="1">
    <citation type="journal article" date="2020" name="Microorganisms">
        <title>Simultaneous Genome Sequencing of Prosthecochloris ethylica and Desulfuromonas acetoxidans within a Syntrophic Mixture Reveals Unique Pili and Protein Interactions.</title>
        <authorList>
            <person name="Kyndt J.A."/>
            <person name="Van Beeumen J.J."/>
            <person name="Meyer T.E."/>
        </authorList>
    </citation>
    <scope>NUCLEOTIDE SEQUENCE [LARGE SCALE GENOMIC DNA]</scope>
    <source>
        <strain evidence="1 2">N3</strain>
    </source>
</reference>
<dbReference type="RefSeq" id="WP_175186762.1">
    <property type="nucleotide sequence ID" value="NZ_JABVZQ010000001.1"/>
</dbReference>
<keyword evidence="2" id="KW-1185">Reference proteome</keyword>
<name>A0ABR9XQJ6_9CHLB</name>
<evidence type="ECO:0000313" key="1">
    <source>
        <dbReference type="EMBL" id="MBF0636306.1"/>
    </source>
</evidence>
<gene>
    <name evidence="1" type="ORF">INT08_03810</name>
</gene>
<accession>A0ABR9XQJ6</accession>
<organism evidence="1 2">
    <name type="scientific">Prosthecochloris ethylica</name>
    <dbReference type="NCBI Taxonomy" id="2743976"/>
    <lineage>
        <taxon>Bacteria</taxon>
        <taxon>Pseudomonadati</taxon>
        <taxon>Chlorobiota</taxon>
        <taxon>Chlorobiia</taxon>
        <taxon>Chlorobiales</taxon>
        <taxon>Chlorobiaceae</taxon>
        <taxon>Prosthecochloris</taxon>
    </lineage>
</organism>